<feature type="non-terminal residue" evidence="3">
    <location>
        <position position="227"/>
    </location>
</feature>
<feature type="domain" description="GAF" evidence="2">
    <location>
        <begin position="41"/>
        <end position="193"/>
    </location>
</feature>
<dbReference type="Gene3D" id="3.30.450.40">
    <property type="match status" value="1"/>
</dbReference>
<dbReference type="Proteomes" id="UP000886124">
    <property type="component" value="Unassembled WGS sequence"/>
</dbReference>
<name>A0A7V5PN33_CALAY</name>
<gene>
    <name evidence="3" type="ORF">ENJ89_02870</name>
</gene>
<sequence>MPSKEEILQQKVAELENALRRKQVEMSSIQQIGKALSSELRTRNLLPLIMNEVTRLMNADRSTFYIVDEERGELWSIIAQQAEIKEIRLKIGVGIAGYVAKTGEVINIEDAYRDSRFDPTTDKKTGYRTRSILCMPIFEPLKEEKSRPSIIGVLQVLNKADGVFTKDDEELLASMAPQIAIAIINARLYSALEQKVAELNLLFDIERELNQAYTQEELLQIVINKIT</sequence>
<keyword evidence="1" id="KW-0175">Coiled coil</keyword>
<evidence type="ECO:0000256" key="1">
    <source>
        <dbReference type="SAM" id="Coils"/>
    </source>
</evidence>
<dbReference type="PANTHER" id="PTHR43155:SF2">
    <property type="entry name" value="CYCLIC DI-GMP PHOSPHODIESTERASE PA4108"/>
    <property type="match status" value="1"/>
</dbReference>
<dbReference type="InterPro" id="IPR003018">
    <property type="entry name" value="GAF"/>
</dbReference>
<reference evidence="3" key="1">
    <citation type="journal article" date="2020" name="mSystems">
        <title>Genome- and Community-Level Interaction Insights into Carbon Utilization and Element Cycling Functions of Hydrothermarchaeota in Hydrothermal Sediment.</title>
        <authorList>
            <person name="Zhou Z."/>
            <person name="Liu Y."/>
            <person name="Xu W."/>
            <person name="Pan J."/>
            <person name="Luo Z.H."/>
            <person name="Li M."/>
        </authorList>
    </citation>
    <scope>NUCLEOTIDE SEQUENCE [LARGE SCALE GENOMIC DNA]</scope>
    <source>
        <strain evidence="3">HyVt-527</strain>
    </source>
</reference>
<feature type="coiled-coil region" evidence="1">
    <location>
        <begin position="5"/>
        <end position="32"/>
    </location>
</feature>
<dbReference type="EMBL" id="DROD01000196">
    <property type="protein sequence ID" value="HHJ52114.1"/>
    <property type="molecule type" value="Genomic_DNA"/>
</dbReference>
<dbReference type="InterPro" id="IPR029016">
    <property type="entry name" value="GAF-like_dom_sf"/>
</dbReference>
<evidence type="ECO:0000313" key="3">
    <source>
        <dbReference type="EMBL" id="HHJ52114.1"/>
    </source>
</evidence>
<dbReference type="Pfam" id="PF01590">
    <property type="entry name" value="GAF"/>
    <property type="match status" value="1"/>
</dbReference>
<organism evidence="3">
    <name type="scientific">Caldithrix abyssi</name>
    <dbReference type="NCBI Taxonomy" id="187145"/>
    <lineage>
        <taxon>Bacteria</taxon>
        <taxon>Pseudomonadati</taxon>
        <taxon>Calditrichota</taxon>
        <taxon>Calditrichia</taxon>
        <taxon>Calditrichales</taxon>
        <taxon>Calditrichaceae</taxon>
        <taxon>Caldithrix</taxon>
    </lineage>
</organism>
<dbReference type="AlphaFoldDB" id="A0A7V5PN33"/>
<dbReference type="SMART" id="SM00065">
    <property type="entry name" value="GAF"/>
    <property type="match status" value="1"/>
</dbReference>
<dbReference type="SUPFAM" id="SSF55781">
    <property type="entry name" value="GAF domain-like"/>
    <property type="match status" value="1"/>
</dbReference>
<evidence type="ECO:0000259" key="2">
    <source>
        <dbReference type="SMART" id="SM00065"/>
    </source>
</evidence>
<comment type="caution">
    <text evidence="3">The sequence shown here is derived from an EMBL/GenBank/DDBJ whole genome shotgun (WGS) entry which is preliminary data.</text>
</comment>
<proteinExistence type="predicted"/>
<protein>
    <submittedName>
        <fullName evidence="3">GAF domain-containing protein</fullName>
    </submittedName>
</protein>
<accession>A0A7V5PN33</accession>
<dbReference type="PANTHER" id="PTHR43155">
    <property type="entry name" value="CYCLIC DI-GMP PHOSPHODIESTERASE PA4108-RELATED"/>
    <property type="match status" value="1"/>
</dbReference>